<proteinExistence type="inferred from homology"/>
<dbReference type="EMBL" id="WNZX01000017">
    <property type="protein sequence ID" value="MUG72699.1"/>
    <property type="molecule type" value="Genomic_DNA"/>
</dbReference>
<comment type="caution">
    <text evidence="9">The sequence shown here is derived from an EMBL/GenBank/DDBJ whole genome shotgun (WGS) entry which is preliminary data.</text>
</comment>
<dbReference type="Gene3D" id="3.40.50.1980">
    <property type="entry name" value="Nitrogenase molybdenum iron protein domain"/>
    <property type="match status" value="2"/>
</dbReference>
<evidence type="ECO:0000256" key="5">
    <source>
        <dbReference type="ARBA" id="ARBA00023139"/>
    </source>
</evidence>
<dbReference type="InterPro" id="IPR051313">
    <property type="entry name" value="Bact_iron-sidero_bind"/>
</dbReference>
<dbReference type="AlphaFoldDB" id="A0A7X3CV10"/>
<dbReference type="GO" id="GO:0005886">
    <property type="term" value="C:plasma membrane"/>
    <property type="evidence" value="ECO:0007669"/>
    <property type="project" value="UniProtKB-SubCell"/>
</dbReference>
<keyword evidence="3" id="KW-0813">Transport</keyword>
<dbReference type="Pfam" id="PF01497">
    <property type="entry name" value="Peripla_BP_2"/>
    <property type="match status" value="1"/>
</dbReference>
<feature type="domain" description="Fe/B12 periplasmic-binding" evidence="8">
    <location>
        <begin position="72"/>
        <end position="333"/>
    </location>
</feature>
<dbReference type="GO" id="GO:0030288">
    <property type="term" value="C:outer membrane-bounded periplasmic space"/>
    <property type="evidence" value="ECO:0007669"/>
    <property type="project" value="TreeGrafter"/>
</dbReference>
<keyword evidence="6" id="KW-0449">Lipoprotein</keyword>
<feature type="region of interest" description="Disordered" evidence="7">
    <location>
        <begin position="33"/>
        <end position="55"/>
    </location>
</feature>
<sequence length="333" mass="36604">MLSIVRLNRIPLLFILITVLFLTAVGCGSAAKETPPAASQQAATESAPPKSEAARTIKHAMGEETIQGTPKRVVILTNEGTEALLTVGVKPVGAVQSWVGDPWYDHIKAEMQGVTVLGEETQPNIELIAGLKPDLIIGNKVRHEKIYEQLKKLAPTVFAQDLAGDWKINFKLYAEAVNKKEEGEKALAAFDKRVSDVKAKLGAKAATQVSVVRFSAGDVRIYQKQTFSGVLFNQLGIARPASQDKDQFVEKLTKERIPDMDGDVLFYFLNETPGKNDAAKIAEEWMTDPLFKNLKVAKTNNAHKVNEVVWNLAGGYKAANLLLDEISKYFEIK</sequence>
<evidence type="ECO:0000256" key="6">
    <source>
        <dbReference type="ARBA" id="ARBA00023288"/>
    </source>
</evidence>
<dbReference type="GO" id="GO:1901678">
    <property type="term" value="P:iron coordination entity transport"/>
    <property type="evidence" value="ECO:0007669"/>
    <property type="project" value="UniProtKB-ARBA"/>
</dbReference>
<dbReference type="PANTHER" id="PTHR30532">
    <property type="entry name" value="IRON III DICITRATE-BINDING PERIPLASMIC PROTEIN"/>
    <property type="match status" value="1"/>
</dbReference>
<dbReference type="SUPFAM" id="SSF53807">
    <property type="entry name" value="Helical backbone' metal receptor"/>
    <property type="match status" value="1"/>
</dbReference>
<evidence type="ECO:0000256" key="3">
    <source>
        <dbReference type="ARBA" id="ARBA00022448"/>
    </source>
</evidence>
<protein>
    <submittedName>
        <fullName evidence="9">ABC transporter substrate-binding protein</fullName>
    </submittedName>
</protein>
<dbReference type="PROSITE" id="PS51257">
    <property type="entry name" value="PROKAR_LIPOPROTEIN"/>
    <property type="match status" value="1"/>
</dbReference>
<reference evidence="9 10" key="1">
    <citation type="submission" date="2019-11" db="EMBL/GenBank/DDBJ databases">
        <title>Draft genome sequences of five Paenibacillus species of dairy origin.</title>
        <authorList>
            <person name="Olajide A.M."/>
            <person name="Chen S."/>
            <person name="Lapointe G."/>
        </authorList>
    </citation>
    <scope>NUCLEOTIDE SEQUENCE [LARGE SCALE GENOMIC DNA]</scope>
    <source>
        <strain evidence="9 10">2CS3</strain>
    </source>
</reference>
<gene>
    <name evidence="9" type="ORF">GNP93_18705</name>
</gene>
<keyword evidence="10" id="KW-1185">Reference proteome</keyword>
<dbReference type="PANTHER" id="PTHR30532:SF21">
    <property type="entry name" value="SIDEROPHORE-BINDING LIPOPROTEIN YFIY-RELATED"/>
    <property type="match status" value="1"/>
</dbReference>
<evidence type="ECO:0000313" key="10">
    <source>
        <dbReference type="Proteomes" id="UP000450917"/>
    </source>
</evidence>
<dbReference type="RefSeq" id="WP_141335673.1">
    <property type="nucleotide sequence ID" value="NZ_WNZX01000017.1"/>
</dbReference>
<organism evidence="9 10">
    <name type="scientific">Paenibacillus validus</name>
    <dbReference type="NCBI Taxonomy" id="44253"/>
    <lineage>
        <taxon>Bacteria</taxon>
        <taxon>Bacillati</taxon>
        <taxon>Bacillota</taxon>
        <taxon>Bacilli</taxon>
        <taxon>Bacillales</taxon>
        <taxon>Paenibacillaceae</taxon>
        <taxon>Paenibacillus</taxon>
    </lineage>
</organism>
<evidence type="ECO:0000313" key="9">
    <source>
        <dbReference type="EMBL" id="MUG72699.1"/>
    </source>
</evidence>
<evidence type="ECO:0000259" key="8">
    <source>
        <dbReference type="PROSITE" id="PS50983"/>
    </source>
</evidence>
<accession>A0A7X3CV10</accession>
<keyword evidence="5" id="KW-0564">Palmitate</keyword>
<name>A0A7X3CV10_9BACL</name>
<dbReference type="Proteomes" id="UP000450917">
    <property type="component" value="Unassembled WGS sequence"/>
</dbReference>
<comment type="similarity">
    <text evidence="2">Belongs to the bacterial solute-binding protein 8 family.</text>
</comment>
<keyword evidence="4" id="KW-0732">Signal</keyword>
<dbReference type="InterPro" id="IPR002491">
    <property type="entry name" value="ABC_transptr_periplasmic_BD"/>
</dbReference>
<dbReference type="CDD" id="cd01146">
    <property type="entry name" value="FhuD"/>
    <property type="match status" value="1"/>
</dbReference>
<evidence type="ECO:0000256" key="2">
    <source>
        <dbReference type="ARBA" id="ARBA00008814"/>
    </source>
</evidence>
<dbReference type="PROSITE" id="PS50983">
    <property type="entry name" value="FE_B12_PBP"/>
    <property type="match status" value="1"/>
</dbReference>
<comment type="subcellular location">
    <subcellularLocation>
        <location evidence="1">Cell membrane</location>
        <topology evidence="1">Lipid-anchor</topology>
    </subcellularLocation>
</comment>
<evidence type="ECO:0000256" key="4">
    <source>
        <dbReference type="ARBA" id="ARBA00022729"/>
    </source>
</evidence>
<evidence type="ECO:0000256" key="7">
    <source>
        <dbReference type="SAM" id="MobiDB-lite"/>
    </source>
</evidence>
<dbReference type="FunFam" id="3.40.50.1980:FF:000003">
    <property type="entry name" value="Iron ABC transporter substrate-binding protein"/>
    <property type="match status" value="1"/>
</dbReference>
<evidence type="ECO:0000256" key="1">
    <source>
        <dbReference type="ARBA" id="ARBA00004193"/>
    </source>
</evidence>